<reference evidence="9" key="1">
    <citation type="submission" date="2025-08" db="UniProtKB">
        <authorList>
            <consortium name="Ensembl"/>
        </authorList>
    </citation>
    <scope>IDENTIFICATION</scope>
</reference>
<evidence type="ECO:0000256" key="4">
    <source>
        <dbReference type="ARBA" id="ARBA00022827"/>
    </source>
</evidence>
<keyword evidence="3 7" id="KW-0732">Signal</keyword>
<dbReference type="SUPFAM" id="SSF51905">
    <property type="entry name" value="FAD/NAD(P)-binding domain"/>
    <property type="match status" value="1"/>
</dbReference>
<protein>
    <submittedName>
        <fullName evidence="9">Putative all-trans-retinol 13,14-reductase</fullName>
    </submittedName>
</protein>
<keyword evidence="2" id="KW-0285">Flavoprotein</keyword>
<evidence type="ECO:0000256" key="2">
    <source>
        <dbReference type="ARBA" id="ARBA00022630"/>
    </source>
</evidence>
<dbReference type="AlphaFoldDB" id="A0A673JJ23"/>
<dbReference type="InterPro" id="IPR052206">
    <property type="entry name" value="Retinol_saturase"/>
</dbReference>
<feature type="signal peptide" evidence="7">
    <location>
        <begin position="1"/>
        <end position="17"/>
    </location>
</feature>
<evidence type="ECO:0000256" key="7">
    <source>
        <dbReference type="SAM" id="SignalP"/>
    </source>
</evidence>
<reference evidence="9" key="2">
    <citation type="submission" date="2025-09" db="UniProtKB">
        <authorList>
            <consortium name="Ensembl"/>
        </authorList>
    </citation>
    <scope>IDENTIFICATION</scope>
</reference>
<evidence type="ECO:0000256" key="1">
    <source>
        <dbReference type="ARBA" id="ARBA00005855"/>
    </source>
</evidence>
<name>A0A673JJ23_9TELE</name>
<keyword evidence="6" id="KW-0520">NAD</keyword>
<dbReference type="PANTHER" id="PTHR46091:SF2">
    <property type="entry name" value="AMINE OXIDASE DOMAIN-CONTAINING PROTEIN"/>
    <property type="match status" value="1"/>
</dbReference>
<dbReference type="Pfam" id="PF01593">
    <property type="entry name" value="Amino_oxidase"/>
    <property type="match status" value="1"/>
</dbReference>
<feature type="chain" id="PRO_5025362752" evidence="7">
    <location>
        <begin position="18"/>
        <end position="548"/>
    </location>
</feature>
<dbReference type="InterPro" id="IPR002937">
    <property type="entry name" value="Amino_oxidase"/>
</dbReference>
<proteinExistence type="inferred from homology"/>
<dbReference type="GO" id="GO:0016491">
    <property type="term" value="F:oxidoreductase activity"/>
    <property type="evidence" value="ECO:0007669"/>
    <property type="project" value="InterPro"/>
</dbReference>
<organism evidence="9 10">
    <name type="scientific">Sinocyclocheilus rhinocerous</name>
    <dbReference type="NCBI Taxonomy" id="307959"/>
    <lineage>
        <taxon>Eukaryota</taxon>
        <taxon>Metazoa</taxon>
        <taxon>Chordata</taxon>
        <taxon>Craniata</taxon>
        <taxon>Vertebrata</taxon>
        <taxon>Euteleostomi</taxon>
        <taxon>Actinopterygii</taxon>
        <taxon>Neopterygii</taxon>
        <taxon>Teleostei</taxon>
        <taxon>Ostariophysi</taxon>
        <taxon>Cypriniformes</taxon>
        <taxon>Cyprinidae</taxon>
        <taxon>Cyprininae</taxon>
        <taxon>Sinocyclocheilus</taxon>
    </lineage>
</organism>
<dbReference type="Gene3D" id="3.50.50.60">
    <property type="entry name" value="FAD/NAD(P)-binding domain"/>
    <property type="match status" value="2"/>
</dbReference>
<gene>
    <name evidence="9" type="primary">LOC107755370</name>
</gene>
<dbReference type="Pfam" id="PF13450">
    <property type="entry name" value="NAD_binding_8"/>
    <property type="match status" value="1"/>
</dbReference>
<evidence type="ECO:0000256" key="5">
    <source>
        <dbReference type="ARBA" id="ARBA00022857"/>
    </source>
</evidence>
<evidence type="ECO:0000256" key="3">
    <source>
        <dbReference type="ARBA" id="ARBA00022729"/>
    </source>
</evidence>
<feature type="domain" description="Amine oxidase" evidence="8">
    <location>
        <begin position="207"/>
        <end position="517"/>
    </location>
</feature>
<keyword evidence="5" id="KW-0521">NADP</keyword>
<evidence type="ECO:0000313" key="10">
    <source>
        <dbReference type="Proteomes" id="UP000472270"/>
    </source>
</evidence>
<evidence type="ECO:0000313" key="9">
    <source>
        <dbReference type="Ensembl" id="ENSSRHP00000050178.1"/>
    </source>
</evidence>
<sequence length="548" mass="61731">MRWFLLFSEWLVDWARGTYWYLFGRRSGLCKETISLPGPLATDEKKKNRVLRKGKQVPRNLDVIVIGSGIGGLTAAAVLAKLGKKVLVLEQDKQAGGLCKTFTEKGFEFDCGFHYVGQLHENGFLKVALDLITDGQVHFAEQGFHVDTVVIGKGKQRKEYTIYSGKKQMEAHLKKQFPNDTKAVEELFKIMKSMAFKLQQTWSSVPPKNNSCMIDALFLHHSKRGVYYPKGGASEIPYHIIQVLERHGGKVLVNAPVSSILVDKKQNAYGVAVKTGGEDVEVRAPVIISNVGMFTTFKKLLPPEIQANPEVKDYLHTLKPGKGFFQVFAGFDATKEELGISSTNMRLYKSNNMDEIMEEYFASDKEDAPDNIPMMYISFPSAKDPTSCARFSGQSRMVIHTMVNPRWFGKWNNISETERGQDYEKYKMRFANHLFDWACVHFPKLKEKLVMLHAVTPINMHGLGATYGSMLSAEHSLERYQLLNIAMTRCNTPVKNLYLSGQDVFSAGYSGALHGGLLCASSVVDHCLYIDLLLLQKKLKRKSVKKLE</sequence>
<accession>A0A673JJ23</accession>
<keyword evidence="10" id="KW-1185">Reference proteome</keyword>
<dbReference type="Proteomes" id="UP000472270">
    <property type="component" value="Unassembled WGS sequence"/>
</dbReference>
<dbReference type="InterPro" id="IPR036188">
    <property type="entry name" value="FAD/NAD-bd_sf"/>
</dbReference>
<evidence type="ECO:0000259" key="8">
    <source>
        <dbReference type="Pfam" id="PF01593"/>
    </source>
</evidence>
<keyword evidence="4" id="KW-0274">FAD</keyword>
<evidence type="ECO:0000256" key="6">
    <source>
        <dbReference type="ARBA" id="ARBA00023027"/>
    </source>
</evidence>
<dbReference type="Ensembl" id="ENSSRHT00000051594.1">
    <property type="protein sequence ID" value="ENSSRHP00000050178.1"/>
    <property type="gene ID" value="ENSSRHG00000025258.1"/>
</dbReference>
<comment type="similarity">
    <text evidence="1">Belongs to the carotenoid/retinoid oxidoreductase family. CrtISO subfamily.</text>
</comment>
<dbReference type="PANTHER" id="PTHR46091">
    <property type="entry name" value="BLR7054 PROTEIN"/>
    <property type="match status" value="1"/>
</dbReference>